<keyword evidence="1" id="KW-1133">Transmembrane helix</keyword>
<keyword evidence="3" id="KW-1185">Reference proteome</keyword>
<protein>
    <submittedName>
        <fullName evidence="2">Uncharacterized protein DUF3159</fullName>
    </submittedName>
</protein>
<feature type="transmembrane region" description="Helical" evidence="1">
    <location>
        <begin position="66"/>
        <end position="82"/>
    </location>
</feature>
<feature type="transmembrane region" description="Helical" evidence="1">
    <location>
        <begin position="102"/>
        <end position="124"/>
    </location>
</feature>
<organism evidence="2 3">
    <name type="scientific">Saccharothrix australiensis</name>
    <dbReference type="NCBI Taxonomy" id="2072"/>
    <lineage>
        <taxon>Bacteria</taxon>
        <taxon>Bacillati</taxon>
        <taxon>Actinomycetota</taxon>
        <taxon>Actinomycetes</taxon>
        <taxon>Pseudonocardiales</taxon>
        <taxon>Pseudonocardiaceae</taxon>
        <taxon>Saccharothrix</taxon>
    </lineage>
</organism>
<evidence type="ECO:0000256" key="1">
    <source>
        <dbReference type="SAM" id="Phobius"/>
    </source>
</evidence>
<dbReference type="OrthoDB" id="5244221at2"/>
<keyword evidence="1" id="KW-0812">Transmembrane</keyword>
<dbReference type="InterPro" id="IPR016566">
    <property type="entry name" value="UCP010219"/>
</dbReference>
<sequence length="215" mass="23208">MTDTRESLAQLLGGRGGALDASLPPLAFALGWVLAGRSIAVGALAAVVCGVVIGVVRVVRGDRPRAVVVSVALVVVAAYVALQTGRAEDFFLLQVFLNAASALVWAASIVVRWPLLGVVVGFVTGQRFRWRRDPDLMRAYRAASWPWVGQYVVRVVVFGALWLTGQVVVLGVMRAVLTWPLQAVCIAVSWWVLRRALPADHPGLRHPRVEESARG</sequence>
<feature type="transmembrane region" description="Helical" evidence="1">
    <location>
        <begin position="39"/>
        <end position="59"/>
    </location>
</feature>
<accession>A0A495VUU0</accession>
<dbReference type="Proteomes" id="UP000282084">
    <property type="component" value="Unassembled WGS sequence"/>
</dbReference>
<dbReference type="Pfam" id="PF11361">
    <property type="entry name" value="DUF3159"/>
    <property type="match status" value="1"/>
</dbReference>
<proteinExistence type="predicted"/>
<evidence type="ECO:0000313" key="3">
    <source>
        <dbReference type="Proteomes" id="UP000282084"/>
    </source>
</evidence>
<feature type="transmembrane region" description="Helical" evidence="1">
    <location>
        <begin position="12"/>
        <end position="33"/>
    </location>
</feature>
<keyword evidence="1" id="KW-0472">Membrane</keyword>
<name>A0A495VUU0_9PSEU</name>
<dbReference type="AlphaFoldDB" id="A0A495VUU0"/>
<dbReference type="RefSeq" id="WP_121001648.1">
    <property type="nucleotide sequence ID" value="NZ_RBXO01000001.1"/>
</dbReference>
<dbReference type="EMBL" id="RBXO01000001">
    <property type="protein sequence ID" value="RKT52243.1"/>
    <property type="molecule type" value="Genomic_DNA"/>
</dbReference>
<feature type="transmembrane region" description="Helical" evidence="1">
    <location>
        <begin position="145"/>
        <end position="165"/>
    </location>
</feature>
<feature type="transmembrane region" description="Helical" evidence="1">
    <location>
        <begin position="171"/>
        <end position="193"/>
    </location>
</feature>
<comment type="caution">
    <text evidence="2">The sequence shown here is derived from an EMBL/GenBank/DDBJ whole genome shotgun (WGS) entry which is preliminary data.</text>
</comment>
<reference evidence="2 3" key="1">
    <citation type="submission" date="2018-10" db="EMBL/GenBank/DDBJ databases">
        <title>Sequencing the genomes of 1000 actinobacteria strains.</title>
        <authorList>
            <person name="Klenk H.-P."/>
        </authorList>
    </citation>
    <scope>NUCLEOTIDE SEQUENCE [LARGE SCALE GENOMIC DNA]</scope>
    <source>
        <strain evidence="2 3">DSM 43800</strain>
    </source>
</reference>
<gene>
    <name evidence="2" type="ORF">C8E97_0752</name>
</gene>
<evidence type="ECO:0000313" key="2">
    <source>
        <dbReference type="EMBL" id="RKT52243.1"/>
    </source>
</evidence>